<dbReference type="EMBL" id="CP041345">
    <property type="protein sequence ID" value="QKG80066.1"/>
    <property type="molecule type" value="Genomic_DNA"/>
</dbReference>
<protein>
    <recommendedName>
        <fullName evidence="4">Porin family protein</fullName>
    </recommendedName>
</protein>
<dbReference type="AlphaFoldDB" id="A0A7D4CGS5"/>
<feature type="chain" id="PRO_5029780847" description="Porin family protein" evidence="1">
    <location>
        <begin position="21"/>
        <end position="202"/>
    </location>
</feature>
<dbReference type="KEGG" id="ttz:FHG85_07255"/>
<proteinExistence type="predicted"/>
<evidence type="ECO:0008006" key="4">
    <source>
        <dbReference type="Google" id="ProtNLM"/>
    </source>
</evidence>
<reference evidence="2 3" key="1">
    <citation type="submission" date="2019-07" db="EMBL/GenBank/DDBJ databases">
        <title>Thalassofilum flectens gen. nov., sp. nov., a novel moderate thermophilic anaerobe from a shallow sea hot spring in Kunashir Island (Russia), representing a new family in the order Bacteroidales, and proposal of Thalassofilacea fam. nov.</title>
        <authorList>
            <person name="Kochetkova T.V."/>
            <person name="Podosokorskaya O.A."/>
            <person name="Novikov A."/>
            <person name="Elcheninov A.G."/>
            <person name="Toshchakov S.V."/>
            <person name="Kublanov I.V."/>
        </authorList>
    </citation>
    <scope>NUCLEOTIDE SEQUENCE [LARGE SCALE GENOMIC DNA]</scope>
    <source>
        <strain evidence="2 3">38-H</strain>
    </source>
</reference>
<name>A0A7D4CGS5_9BACT</name>
<feature type="signal peptide" evidence="1">
    <location>
        <begin position="1"/>
        <end position="20"/>
    </location>
</feature>
<evidence type="ECO:0000313" key="3">
    <source>
        <dbReference type="Proteomes" id="UP000500961"/>
    </source>
</evidence>
<evidence type="ECO:0000256" key="1">
    <source>
        <dbReference type="SAM" id="SignalP"/>
    </source>
</evidence>
<accession>A0A7D4CGS5</accession>
<dbReference type="RefSeq" id="WP_173074450.1">
    <property type="nucleotide sequence ID" value="NZ_CP041345.1"/>
</dbReference>
<keyword evidence="3" id="KW-1185">Reference proteome</keyword>
<dbReference type="Proteomes" id="UP000500961">
    <property type="component" value="Chromosome"/>
</dbReference>
<organism evidence="2 3">
    <name type="scientific">Tenuifilum thalassicum</name>
    <dbReference type="NCBI Taxonomy" id="2590900"/>
    <lineage>
        <taxon>Bacteria</taxon>
        <taxon>Pseudomonadati</taxon>
        <taxon>Bacteroidota</taxon>
        <taxon>Bacteroidia</taxon>
        <taxon>Bacteroidales</taxon>
        <taxon>Tenuifilaceae</taxon>
        <taxon>Tenuifilum</taxon>
    </lineage>
</organism>
<evidence type="ECO:0000313" key="2">
    <source>
        <dbReference type="EMBL" id="QKG80066.1"/>
    </source>
</evidence>
<gene>
    <name evidence="2" type="ORF">FHG85_07255</name>
</gene>
<keyword evidence="1" id="KW-0732">Signal</keyword>
<sequence length="202" mass="22610">MKKLVSLWLLGIVISFGANAQKSSGMFFNMGSGYIYNTNQPDFYKYTIGRAMSFGLYNHFMIKSVPSKLNFDFSLNNFNYQADSIGAVALQNKIGVDFFINPFHSDGELFKMYLAVGVYSVFQTRSFEPSSNLETINDGFSGYAGLAFKVNYVFPIYNTDKHESALSIGFAFCPKGLLIGKSDIPKFTTSAFTLGFQFGRKR</sequence>